<dbReference type="STRING" id="649349.Lbys_0994"/>
<dbReference type="InterPro" id="IPR047951">
    <property type="entry name" value="Transpos_ISL3"/>
</dbReference>
<gene>
    <name evidence="2" type="ordered locus">Lbys_0994</name>
</gene>
<evidence type="ECO:0000313" key="2">
    <source>
        <dbReference type="EMBL" id="ADQ16724.1"/>
    </source>
</evidence>
<dbReference type="PANTHER" id="PTHR33498:SF1">
    <property type="entry name" value="TRANSPOSASE FOR INSERTION SEQUENCE ELEMENT IS1557"/>
    <property type="match status" value="1"/>
</dbReference>
<dbReference type="Proteomes" id="UP000007435">
    <property type="component" value="Chromosome"/>
</dbReference>
<dbReference type="InterPro" id="IPR002560">
    <property type="entry name" value="Transposase_DDE"/>
</dbReference>
<evidence type="ECO:0000259" key="1">
    <source>
        <dbReference type="Pfam" id="PF01610"/>
    </source>
</evidence>
<keyword evidence="3" id="KW-1185">Reference proteome</keyword>
<feature type="domain" description="Transposase IS204/IS1001/IS1096/IS1165 DDE" evidence="1">
    <location>
        <begin position="56"/>
        <end position="321"/>
    </location>
</feature>
<sequence length="327" mass="38009">MDHNPVSSHQLGHFFHVDGKQLGQQYKDHFSDYHDWDQREHAQEWMLFAENVGERLSIDETALSQGELYTIVTNKAAAGRKGALVAMIKGTRAEDISAVLEKIPWQLRKKVKEVTLDMAATMIKAVRRSFPNASRVIDRFHVQKLAFDAVQELRIKYRWEAINEENEAITNAKRKNETYEPEILANGDTLKQLLARSRYLLFKHQSKWTLSQFERANLLFERYPKLDQAYKLSVQLGNIFTYSRAKEDAFKKLGIWYQQVEKSGIDAFNTVCKSVQAHYLHILNYFNNRSTNASAESFNAKIKAFRASSRGVRDITFFLYRLKNIYA</sequence>
<dbReference type="Pfam" id="PF01610">
    <property type="entry name" value="DDE_Tnp_ISL3"/>
    <property type="match status" value="1"/>
</dbReference>
<dbReference type="PANTHER" id="PTHR33498">
    <property type="entry name" value="TRANSPOSASE FOR INSERTION SEQUENCE ELEMENT IS1557"/>
    <property type="match status" value="1"/>
</dbReference>
<dbReference type="HOGENOM" id="CLU_042767_0_0_10"/>
<dbReference type="AlphaFoldDB" id="E4RS72"/>
<protein>
    <submittedName>
        <fullName evidence="2">Transposase IS204/IS1001/IS1096/IS1165 family protein</fullName>
    </submittedName>
</protein>
<accession>E4RS72</accession>
<evidence type="ECO:0000313" key="3">
    <source>
        <dbReference type="Proteomes" id="UP000007435"/>
    </source>
</evidence>
<dbReference type="EMBL" id="CP002305">
    <property type="protein sequence ID" value="ADQ16724.1"/>
    <property type="molecule type" value="Genomic_DNA"/>
</dbReference>
<dbReference type="OrthoDB" id="2110692at2"/>
<name>E4RS72_LEAB4</name>
<reference key="1">
    <citation type="submission" date="2010-11" db="EMBL/GenBank/DDBJ databases">
        <title>The complete genome of Leadbetterella byssophila DSM 17132.</title>
        <authorList>
            <consortium name="US DOE Joint Genome Institute (JGI-PGF)"/>
            <person name="Lucas S."/>
            <person name="Copeland A."/>
            <person name="Lapidus A."/>
            <person name="Glavina del Rio T."/>
            <person name="Dalin E."/>
            <person name="Tice H."/>
            <person name="Bruce D."/>
            <person name="Goodwin L."/>
            <person name="Pitluck S."/>
            <person name="Kyrpides N."/>
            <person name="Mavromatis K."/>
            <person name="Ivanova N."/>
            <person name="Teshima H."/>
            <person name="Brettin T."/>
            <person name="Detter J.C."/>
            <person name="Han C."/>
            <person name="Tapia R."/>
            <person name="Land M."/>
            <person name="Hauser L."/>
            <person name="Markowitz V."/>
            <person name="Cheng J.-F."/>
            <person name="Hugenholtz P."/>
            <person name="Woyke T."/>
            <person name="Wu D."/>
            <person name="Tindall B."/>
            <person name="Pomrenke H.G."/>
            <person name="Brambilla E."/>
            <person name="Klenk H.-P."/>
            <person name="Eisen J.A."/>
        </authorList>
    </citation>
    <scope>NUCLEOTIDE SEQUENCE [LARGE SCALE GENOMIC DNA]</scope>
    <source>
        <strain>DSM 17132</strain>
    </source>
</reference>
<reference evidence="2 3" key="2">
    <citation type="journal article" date="2011" name="Stand. Genomic Sci.">
        <title>Complete genome sequence of Leadbetterella byssophila type strain (4M15).</title>
        <authorList>
            <person name="Abt B."/>
            <person name="Teshima H."/>
            <person name="Lucas S."/>
            <person name="Lapidus A."/>
            <person name="Del Rio T.G."/>
            <person name="Nolan M."/>
            <person name="Tice H."/>
            <person name="Cheng J.F."/>
            <person name="Pitluck S."/>
            <person name="Liolios K."/>
            <person name="Pagani I."/>
            <person name="Ivanova N."/>
            <person name="Mavromatis K."/>
            <person name="Pati A."/>
            <person name="Tapia R."/>
            <person name="Han C."/>
            <person name="Goodwin L."/>
            <person name="Chen A."/>
            <person name="Palaniappan K."/>
            <person name="Land M."/>
            <person name="Hauser L."/>
            <person name="Chang Y.J."/>
            <person name="Jeffries C.D."/>
            <person name="Rohde M."/>
            <person name="Goker M."/>
            <person name="Tindall B.J."/>
            <person name="Detter J.C."/>
            <person name="Woyke T."/>
            <person name="Bristow J."/>
            <person name="Eisen J.A."/>
            <person name="Markowitz V."/>
            <person name="Hugenholtz P."/>
            <person name="Klenk H.P."/>
            <person name="Kyrpides N.C."/>
        </authorList>
    </citation>
    <scope>NUCLEOTIDE SEQUENCE [LARGE SCALE GENOMIC DNA]</scope>
    <source>
        <strain evidence="3">DSM 17132 / JCM 16389 / KACC 11308 / NBRC 106382 / 4M15</strain>
    </source>
</reference>
<proteinExistence type="predicted"/>
<dbReference type="eggNOG" id="COG3464">
    <property type="taxonomic scope" value="Bacteria"/>
</dbReference>
<dbReference type="KEGG" id="lby:Lbys_0994"/>
<organism evidence="2 3">
    <name type="scientific">Leadbetterella byssophila (strain DSM 17132 / JCM 16389 / KACC 11308 / NBRC 106382 / 4M15)</name>
    <dbReference type="NCBI Taxonomy" id="649349"/>
    <lineage>
        <taxon>Bacteria</taxon>
        <taxon>Pseudomonadati</taxon>
        <taxon>Bacteroidota</taxon>
        <taxon>Cytophagia</taxon>
        <taxon>Cytophagales</taxon>
        <taxon>Leadbetterellaceae</taxon>
        <taxon>Leadbetterella</taxon>
    </lineage>
</organism>